<dbReference type="KEGG" id="syn:sll1439"/>
<dbReference type="InParanoid" id="P74213"/>
<accession>P74213</accession>
<dbReference type="PIR" id="S75846">
    <property type="entry name" value="S75846"/>
</dbReference>
<protein>
    <submittedName>
        <fullName evidence="1">Sll1439 protein</fullName>
    </submittedName>
</protein>
<gene>
    <name evidence="1" type="ordered locus">sll1439</name>
</gene>
<name>P74213_SYNY3</name>
<evidence type="ECO:0000313" key="2">
    <source>
        <dbReference type="Proteomes" id="UP000001425"/>
    </source>
</evidence>
<dbReference type="Proteomes" id="UP000001425">
    <property type="component" value="Chromosome"/>
</dbReference>
<dbReference type="IntAct" id="P74213">
    <property type="interactions" value="1"/>
</dbReference>
<proteinExistence type="predicted"/>
<dbReference type="STRING" id="1148.gene:10499181"/>
<evidence type="ECO:0000313" key="1">
    <source>
        <dbReference type="EMBL" id="BAA18305.1"/>
    </source>
</evidence>
<sequence>MDNSEQWYTREERELLHKARYFSGSHNYFFELKVAKNGSKYIVIDQRKKVGDKFVGSKIRIFEDEMLEFERVLHQLISIASGQMHVSADNLSQSSSIEVESKDLSWENNSDICPNFFPILATTNNWQEFEKYTFLLLKSLGIVTIKSFLGEKQAGKADGFFRTTNLSVIYDCTLAKGDIETLKSQQIINYCSQLKQGRIEFSDRIVEEFHEDHKQVWIISRQHSRKIQAINSIEVKLISIQDLMNLYATRLTSNSSYESLDLQLRNI</sequence>
<dbReference type="EnsemblBacteria" id="BAA18305">
    <property type="protein sequence ID" value="BAA18305"/>
    <property type="gene ID" value="BAA18305"/>
</dbReference>
<keyword evidence="2" id="KW-1185">Reference proteome</keyword>
<dbReference type="eggNOG" id="COG1278">
    <property type="taxonomic scope" value="Bacteria"/>
</dbReference>
<dbReference type="EMBL" id="BA000022">
    <property type="protein sequence ID" value="BAA18305.1"/>
    <property type="molecule type" value="Genomic_DNA"/>
</dbReference>
<organism evidence="1 2">
    <name type="scientific">Synechocystis sp. (strain ATCC 27184 / PCC 6803 / Kazusa)</name>
    <dbReference type="NCBI Taxonomy" id="1111708"/>
    <lineage>
        <taxon>Bacteria</taxon>
        <taxon>Bacillati</taxon>
        <taxon>Cyanobacteriota</taxon>
        <taxon>Cyanophyceae</taxon>
        <taxon>Synechococcales</taxon>
        <taxon>Merismopediaceae</taxon>
        <taxon>Synechocystis</taxon>
    </lineage>
</organism>
<dbReference type="AlphaFoldDB" id="P74213"/>
<dbReference type="PaxDb" id="1148-1653391"/>
<dbReference type="Gene3D" id="3.10.450.700">
    <property type="match status" value="1"/>
</dbReference>
<reference evidence="1 2" key="2">
    <citation type="journal article" date="1996" name="DNA Res.">
        <title>Sequence analysis of the genome of the unicellular cyanobacterium Synechocystis sp. strain PCC6803. II. Sequence determination of the entire genome and assignment of potential protein-coding regions.</title>
        <authorList>
            <person name="Kaneko T."/>
            <person name="Sato S."/>
            <person name="Kotani H."/>
            <person name="Tanaka A."/>
            <person name="Asamizu E."/>
            <person name="Nakamura Y."/>
            <person name="Miyajima N."/>
            <person name="Hirosawa M."/>
            <person name="Sugiura M."/>
            <person name="Sasamoto S."/>
            <person name="Kimura T."/>
            <person name="Hosouchi T."/>
            <person name="Matsuno A."/>
            <person name="Muraki A."/>
            <person name="Nakazaki N."/>
            <person name="Naruo K."/>
            <person name="Okumura S."/>
            <person name="Shimpo S."/>
            <person name="Takeuchi C."/>
            <person name="Wada T."/>
            <person name="Watanabe A."/>
            <person name="Yamada M."/>
            <person name="Yasuda M."/>
            <person name="Tabata S."/>
        </authorList>
    </citation>
    <scope>NUCLEOTIDE SEQUENCE [LARGE SCALE GENOMIC DNA]</scope>
    <source>
        <strain evidence="2">ATCC 27184 / PCC 6803 / Kazusa</strain>
    </source>
</reference>
<reference evidence="1 2" key="1">
    <citation type="journal article" date="1995" name="DNA Res.">
        <title>Sequence analysis of the genome of the unicellular cyanobacterium Synechocystis sp. strain PCC6803. I. Sequence features in the 1 Mb region from map positions 64% to 92% of the genome.</title>
        <authorList>
            <person name="Kaneko T."/>
            <person name="Tanaka A."/>
            <person name="Sato S."/>
            <person name="Kotani H."/>
            <person name="Sazuka T."/>
            <person name="Miyajima N."/>
            <person name="Sugiura M."/>
            <person name="Tabata S."/>
        </authorList>
    </citation>
    <scope>NUCLEOTIDE SEQUENCE [LARGE SCALE GENOMIC DNA]</scope>
    <source>
        <strain evidence="2">ATCC 27184 / PCC 6803 / Kazusa</strain>
    </source>
</reference>